<evidence type="ECO:0000256" key="1">
    <source>
        <dbReference type="SAM" id="Phobius"/>
    </source>
</evidence>
<feature type="transmembrane region" description="Helical" evidence="1">
    <location>
        <begin position="128"/>
        <end position="147"/>
    </location>
</feature>
<accession>A0A1H8V7I6</accession>
<protein>
    <submittedName>
        <fullName evidence="2">Inner membrane protein</fullName>
    </submittedName>
</protein>
<reference evidence="2 3" key="1">
    <citation type="submission" date="2016-10" db="EMBL/GenBank/DDBJ databases">
        <authorList>
            <person name="de Groot N.N."/>
        </authorList>
    </citation>
    <scope>NUCLEOTIDE SEQUENCE [LARGE SCALE GENOMIC DNA]</scope>
    <source>
        <strain evidence="2 3">CGMCC 1.6291</strain>
    </source>
</reference>
<dbReference type="PANTHER" id="PTHR40031:SF1">
    <property type="entry name" value="MEMBRANE-BOUND METAL-DEPENDENT HYDROLASE"/>
    <property type="match status" value="1"/>
</dbReference>
<keyword evidence="1" id="KW-1133">Transmembrane helix</keyword>
<keyword evidence="3" id="KW-1185">Reference proteome</keyword>
<evidence type="ECO:0000313" key="2">
    <source>
        <dbReference type="EMBL" id="SEP11395.1"/>
    </source>
</evidence>
<name>A0A1H8V7I6_9GAMM</name>
<organism evidence="2 3">
    <name type="scientific">Aquisalimonas asiatica</name>
    <dbReference type="NCBI Taxonomy" id="406100"/>
    <lineage>
        <taxon>Bacteria</taxon>
        <taxon>Pseudomonadati</taxon>
        <taxon>Pseudomonadota</taxon>
        <taxon>Gammaproteobacteria</taxon>
        <taxon>Chromatiales</taxon>
        <taxon>Ectothiorhodospiraceae</taxon>
        <taxon>Aquisalimonas</taxon>
    </lineage>
</organism>
<dbReference type="STRING" id="406100.SAMN04488052_11072"/>
<feature type="transmembrane region" description="Helical" evidence="1">
    <location>
        <begin position="57"/>
        <end position="80"/>
    </location>
</feature>
<dbReference type="InterPro" id="IPR007404">
    <property type="entry name" value="YdjM-like"/>
</dbReference>
<gene>
    <name evidence="2" type="ORF">SAMN04488052_11072</name>
</gene>
<dbReference type="AlphaFoldDB" id="A0A1H8V7I6"/>
<dbReference type="Pfam" id="PF04307">
    <property type="entry name" value="YdjM"/>
    <property type="match status" value="1"/>
</dbReference>
<keyword evidence="1" id="KW-0472">Membrane</keyword>
<sequence length="344" mass="38848">MSGALAGRATAPRQPRPDQLSLRERTWIGFLAAAAPDIDIVFTLFGHVTYLENHRGITHSLLLMPLWAWLLAALCAVALGRRYTWRAYYGVILLGIFIHILGDLITSYGTQILAPFSNWAPGFNTTFIIDPWFSGVLLAGLVASLYWRPRVGAALGLAAVTALVLFQYTQYRTAVGVADGWARAQGYSQYTAEAYPQPWSAFNWKLVVDHGDVYDMARVNLRRDTVPADPGDDAGLLRRLWAAYPPVEDAVWERFARFGDETVEPLAREVWAQDEMAFFHWFASYPALRQVDQRNGDQCVVFEDLRFRLEGMDSPFRYGMCRGSADDGWALYRMLDNGERHPLD</sequence>
<feature type="transmembrane region" description="Helical" evidence="1">
    <location>
        <begin position="26"/>
        <end position="45"/>
    </location>
</feature>
<feature type="transmembrane region" description="Helical" evidence="1">
    <location>
        <begin position="87"/>
        <end position="108"/>
    </location>
</feature>
<dbReference type="PANTHER" id="PTHR40031">
    <property type="entry name" value="HYPOTHETICAL MEMBRANE SPANNING PROTEIN"/>
    <property type="match status" value="1"/>
</dbReference>
<dbReference type="EMBL" id="FOEG01000010">
    <property type="protein sequence ID" value="SEP11395.1"/>
    <property type="molecule type" value="Genomic_DNA"/>
</dbReference>
<feature type="transmembrane region" description="Helical" evidence="1">
    <location>
        <begin position="154"/>
        <end position="171"/>
    </location>
</feature>
<keyword evidence="1" id="KW-0812">Transmembrane</keyword>
<dbReference type="Proteomes" id="UP000199657">
    <property type="component" value="Unassembled WGS sequence"/>
</dbReference>
<proteinExistence type="predicted"/>
<dbReference type="InterPro" id="IPR053170">
    <property type="entry name" value="Transcription_regulator"/>
</dbReference>
<evidence type="ECO:0000313" key="3">
    <source>
        <dbReference type="Proteomes" id="UP000199657"/>
    </source>
</evidence>